<evidence type="ECO:0000259" key="5">
    <source>
        <dbReference type="PROSITE" id="PS50011"/>
    </source>
</evidence>
<dbReference type="GO" id="GO:0005524">
    <property type="term" value="F:ATP binding"/>
    <property type="evidence" value="ECO:0007669"/>
    <property type="project" value="UniProtKB-KW"/>
</dbReference>
<feature type="non-terminal residue" evidence="6">
    <location>
        <position position="253"/>
    </location>
</feature>
<evidence type="ECO:0000313" key="6">
    <source>
        <dbReference type="EMBL" id="KAF9448145.1"/>
    </source>
</evidence>
<feature type="domain" description="Protein kinase" evidence="5">
    <location>
        <begin position="1"/>
        <end position="247"/>
    </location>
</feature>
<dbReference type="GO" id="GO:0004672">
    <property type="term" value="F:protein kinase activity"/>
    <property type="evidence" value="ECO:0007669"/>
    <property type="project" value="InterPro"/>
</dbReference>
<dbReference type="SUPFAM" id="SSF56112">
    <property type="entry name" value="Protein kinase-like (PK-like)"/>
    <property type="match status" value="1"/>
</dbReference>
<reference evidence="6" key="1">
    <citation type="submission" date="2020-11" db="EMBL/GenBank/DDBJ databases">
        <authorList>
            <consortium name="DOE Joint Genome Institute"/>
            <person name="Ahrendt S."/>
            <person name="Riley R."/>
            <person name="Andreopoulos W."/>
            <person name="Labutti K."/>
            <person name="Pangilinan J."/>
            <person name="Ruiz-Duenas F.J."/>
            <person name="Barrasa J.M."/>
            <person name="Sanchez-Garcia M."/>
            <person name="Camarero S."/>
            <person name="Miyauchi S."/>
            <person name="Serrano A."/>
            <person name="Linde D."/>
            <person name="Babiker R."/>
            <person name="Drula E."/>
            <person name="Ayuso-Fernandez I."/>
            <person name="Pacheco R."/>
            <person name="Padilla G."/>
            <person name="Ferreira P."/>
            <person name="Barriuso J."/>
            <person name="Kellner H."/>
            <person name="Castanera R."/>
            <person name="Alfaro M."/>
            <person name="Ramirez L."/>
            <person name="Pisabarro A.G."/>
            <person name="Kuo A."/>
            <person name="Tritt A."/>
            <person name="Lipzen A."/>
            <person name="He G."/>
            <person name="Yan M."/>
            <person name="Ng V."/>
            <person name="Cullen D."/>
            <person name="Martin F."/>
            <person name="Rosso M.-N."/>
            <person name="Henrissat B."/>
            <person name="Hibbett D."/>
            <person name="Martinez A.T."/>
            <person name="Grigoriev I.V."/>
        </authorList>
    </citation>
    <scope>NUCLEOTIDE SEQUENCE</scope>
    <source>
        <strain evidence="6">MF-IS2</strain>
    </source>
</reference>
<proteinExistence type="predicted"/>
<dbReference type="EMBL" id="MU151171">
    <property type="protein sequence ID" value="KAF9448145.1"/>
    <property type="molecule type" value="Genomic_DNA"/>
</dbReference>
<keyword evidence="4" id="KW-0067">ATP-binding</keyword>
<keyword evidence="3 6" id="KW-0418">Kinase</keyword>
<comment type="caution">
    <text evidence="6">The sequence shown here is derived from an EMBL/GenBank/DDBJ whole genome shotgun (WGS) entry which is preliminary data.</text>
</comment>
<evidence type="ECO:0000256" key="1">
    <source>
        <dbReference type="ARBA" id="ARBA00022679"/>
    </source>
</evidence>
<keyword evidence="7" id="KW-1185">Reference proteome</keyword>
<dbReference type="InterPro" id="IPR008266">
    <property type="entry name" value="Tyr_kinase_AS"/>
</dbReference>
<feature type="non-terminal residue" evidence="6">
    <location>
        <position position="1"/>
    </location>
</feature>
<gene>
    <name evidence="6" type="ORF">P691DRAFT_616871</name>
</gene>
<keyword evidence="2" id="KW-0547">Nucleotide-binding</keyword>
<dbReference type="Proteomes" id="UP000807342">
    <property type="component" value="Unassembled WGS sequence"/>
</dbReference>
<dbReference type="OrthoDB" id="538607at2759"/>
<sequence>ISVQVVIKQFRGVSTHKPEIQAELSQQLQVQLLTWRRLNHPNICRVYKIAEGFGFLPALVMDYFPKGSIIKYIQKHNPPVNQRIRWVSEIANGLAYLHASGVYHGDLRGANVFLDTHNHAVIADYGIAPHFNNSDFTSAESTGTVRWTAPEVIAVPPNPNIQPEKIDLFALGMTMLEIFSGQPPYANKSDIAAIFSIREAEVPNLPDSIVNNDELRNLFRACTQRRPEARPSAQCAAELLKAVGPFLSWTRTL</sequence>
<dbReference type="Gene3D" id="1.10.510.10">
    <property type="entry name" value="Transferase(Phosphotransferase) domain 1"/>
    <property type="match status" value="1"/>
</dbReference>
<dbReference type="GO" id="GO:0000165">
    <property type="term" value="P:MAPK cascade"/>
    <property type="evidence" value="ECO:0007669"/>
    <property type="project" value="UniProtKB-ARBA"/>
</dbReference>
<evidence type="ECO:0000313" key="7">
    <source>
        <dbReference type="Proteomes" id="UP000807342"/>
    </source>
</evidence>
<dbReference type="PANTHER" id="PTHR48016:SF56">
    <property type="entry name" value="MAPKK KINASE"/>
    <property type="match status" value="1"/>
</dbReference>
<keyword evidence="1" id="KW-0808">Transferase</keyword>
<dbReference type="InterPro" id="IPR050538">
    <property type="entry name" value="MAP_kinase_kinase_kinase"/>
</dbReference>
<evidence type="ECO:0000256" key="4">
    <source>
        <dbReference type="ARBA" id="ARBA00022840"/>
    </source>
</evidence>
<name>A0A9P5XEN7_9AGAR</name>
<accession>A0A9P5XEN7</accession>
<dbReference type="PIRSF" id="PIRSF000654">
    <property type="entry name" value="Integrin-linked_kinase"/>
    <property type="match status" value="1"/>
</dbReference>
<evidence type="ECO:0000256" key="3">
    <source>
        <dbReference type="ARBA" id="ARBA00022777"/>
    </source>
</evidence>
<dbReference type="InterPro" id="IPR000719">
    <property type="entry name" value="Prot_kinase_dom"/>
</dbReference>
<protein>
    <submittedName>
        <fullName evidence="6">Kinase-like protein</fullName>
    </submittedName>
</protein>
<dbReference type="Pfam" id="PF00069">
    <property type="entry name" value="Pkinase"/>
    <property type="match status" value="1"/>
</dbReference>
<dbReference type="PROSITE" id="PS00109">
    <property type="entry name" value="PROTEIN_KINASE_TYR"/>
    <property type="match status" value="1"/>
</dbReference>
<dbReference type="PANTHER" id="PTHR48016">
    <property type="entry name" value="MAP KINASE KINASE KINASE SSK2-RELATED-RELATED"/>
    <property type="match status" value="1"/>
</dbReference>
<dbReference type="PROSITE" id="PS50011">
    <property type="entry name" value="PROTEIN_KINASE_DOM"/>
    <property type="match status" value="1"/>
</dbReference>
<dbReference type="InterPro" id="IPR011009">
    <property type="entry name" value="Kinase-like_dom_sf"/>
</dbReference>
<organism evidence="6 7">
    <name type="scientific">Macrolepiota fuliginosa MF-IS2</name>
    <dbReference type="NCBI Taxonomy" id="1400762"/>
    <lineage>
        <taxon>Eukaryota</taxon>
        <taxon>Fungi</taxon>
        <taxon>Dikarya</taxon>
        <taxon>Basidiomycota</taxon>
        <taxon>Agaricomycotina</taxon>
        <taxon>Agaricomycetes</taxon>
        <taxon>Agaricomycetidae</taxon>
        <taxon>Agaricales</taxon>
        <taxon>Agaricineae</taxon>
        <taxon>Agaricaceae</taxon>
        <taxon>Macrolepiota</taxon>
    </lineage>
</organism>
<dbReference type="AlphaFoldDB" id="A0A9P5XEN7"/>
<evidence type="ECO:0000256" key="2">
    <source>
        <dbReference type="ARBA" id="ARBA00022741"/>
    </source>
</evidence>